<comment type="caution">
    <text evidence="1">The sequence shown here is derived from an EMBL/GenBank/DDBJ whole genome shotgun (WGS) entry which is preliminary data.</text>
</comment>
<dbReference type="EMBL" id="LXQD01000020">
    <property type="protein sequence ID" value="RCJ41887.1"/>
    <property type="molecule type" value="Genomic_DNA"/>
</dbReference>
<gene>
    <name evidence="1" type="ORF">A6770_35890</name>
</gene>
<organism evidence="1 2">
    <name type="scientific">Nostoc minutum NIES-26</name>
    <dbReference type="NCBI Taxonomy" id="1844469"/>
    <lineage>
        <taxon>Bacteria</taxon>
        <taxon>Bacillati</taxon>
        <taxon>Cyanobacteriota</taxon>
        <taxon>Cyanophyceae</taxon>
        <taxon>Nostocales</taxon>
        <taxon>Nostocaceae</taxon>
        <taxon>Nostoc</taxon>
    </lineage>
</organism>
<name>A0A367RZ50_9NOSO</name>
<keyword evidence="2" id="KW-1185">Reference proteome</keyword>
<accession>A0A367RZ50</accession>
<reference evidence="1" key="1">
    <citation type="submission" date="2016-04" db="EMBL/GenBank/DDBJ databases">
        <authorList>
            <person name="Tabuchi Yagui T.R."/>
        </authorList>
    </citation>
    <scope>NUCLEOTIDE SEQUENCE [LARGE SCALE GENOMIC DNA]</scope>
    <source>
        <strain evidence="1">NIES-26</strain>
    </source>
</reference>
<evidence type="ECO:0000313" key="2">
    <source>
        <dbReference type="Proteomes" id="UP000252107"/>
    </source>
</evidence>
<sequence length="131" mass="14691">MGREFLTNRDAKRAKAQAEALENAIWKPDFNKGQMLSSVLLLEKLNLLQLLTSGERLRGSDERMQELKAIALKHRFSIKNYLNVTISQKLTPVAFPVKGCRRHRTEITRQDWLAIVVCGAVGAEGEAGVCL</sequence>
<dbReference type="Proteomes" id="UP000252107">
    <property type="component" value="Unassembled WGS sequence"/>
</dbReference>
<evidence type="ECO:0000313" key="1">
    <source>
        <dbReference type="EMBL" id="RCJ41887.1"/>
    </source>
</evidence>
<dbReference type="AlphaFoldDB" id="A0A367RZ50"/>
<protein>
    <submittedName>
        <fullName evidence="1">Uncharacterized protein</fullName>
    </submittedName>
</protein>
<proteinExistence type="predicted"/>